<dbReference type="PROSITE" id="PS00338">
    <property type="entry name" value="SOMATOTROPIN_2"/>
    <property type="match status" value="1"/>
</dbReference>
<dbReference type="PANTHER" id="PTHR11417">
    <property type="entry name" value="SOMATOTROPIN,PROLACTIN"/>
    <property type="match status" value="1"/>
</dbReference>
<evidence type="ECO:0000256" key="5">
    <source>
        <dbReference type="ARBA" id="ARBA00022729"/>
    </source>
</evidence>
<name>A0AAV6H2V8_9TELE</name>
<dbReference type="EMBL" id="JADWDJ010000006">
    <property type="protein sequence ID" value="KAG5279952.1"/>
    <property type="molecule type" value="Genomic_DNA"/>
</dbReference>
<evidence type="ECO:0000256" key="3">
    <source>
        <dbReference type="ARBA" id="ARBA00022525"/>
    </source>
</evidence>
<dbReference type="InterPro" id="IPR001400">
    <property type="entry name" value="Somatotropin/Prolactin"/>
</dbReference>
<dbReference type="GO" id="GO:0008284">
    <property type="term" value="P:positive regulation of cell population proliferation"/>
    <property type="evidence" value="ECO:0007669"/>
    <property type="project" value="TreeGrafter"/>
</dbReference>
<gene>
    <name evidence="9" type="ORF">AALO_G00083350</name>
</gene>
<dbReference type="GO" id="GO:0005615">
    <property type="term" value="C:extracellular space"/>
    <property type="evidence" value="ECO:0007669"/>
    <property type="project" value="TreeGrafter"/>
</dbReference>
<dbReference type="PROSITE" id="PS00266">
    <property type="entry name" value="SOMATOTROPIN_1"/>
    <property type="match status" value="1"/>
</dbReference>
<evidence type="ECO:0000256" key="4">
    <source>
        <dbReference type="ARBA" id="ARBA00022702"/>
    </source>
</evidence>
<dbReference type="Pfam" id="PF00103">
    <property type="entry name" value="Hormone_1"/>
    <property type="match status" value="1"/>
</dbReference>
<evidence type="ECO:0000256" key="8">
    <source>
        <dbReference type="SAM" id="MobiDB-lite"/>
    </source>
</evidence>
<dbReference type="Gene3D" id="1.20.1250.10">
    <property type="match status" value="1"/>
</dbReference>
<proteinExistence type="inferred from homology"/>
<dbReference type="SUPFAM" id="SSF47266">
    <property type="entry name" value="4-helical cytokines"/>
    <property type="match status" value="1"/>
</dbReference>
<dbReference type="PRINTS" id="PR00836">
    <property type="entry name" value="SOMATOTROPIN"/>
</dbReference>
<organism evidence="9 10">
    <name type="scientific">Alosa alosa</name>
    <name type="common">allis shad</name>
    <dbReference type="NCBI Taxonomy" id="278164"/>
    <lineage>
        <taxon>Eukaryota</taxon>
        <taxon>Metazoa</taxon>
        <taxon>Chordata</taxon>
        <taxon>Craniata</taxon>
        <taxon>Vertebrata</taxon>
        <taxon>Euteleostomi</taxon>
        <taxon>Actinopterygii</taxon>
        <taxon>Neopterygii</taxon>
        <taxon>Teleostei</taxon>
        <taxon>Clupei</taxon>
        <taxon>Clupeiformes</taxon>
        <taxon>Clupeoidei</taxon>
        <taxon>Clupeidae</taxon>
        <taxon>Alosa</taxon>
    </lineage>
</organism>
<protein>
    <recommendedName>
        <fullName evidence="11">Prolactin</fullName>
    </recommendedName>
</protein>
<evidence type="ECO:0000256" key="6">
    <source>
        <dbReference type="ARBA" id="ARBA00023157"/>
    </source>
</evidence>
<keyword evidence="10" id="KW-1185">Reference proteome</keyword>
<evidence type="ECO:0000256" key="1">
    <source>
        <dbReference type="ARBA" id="ARBA00004613"/>
    </source>
</evidence>
<keyword evidence="5" id="KW-0732">Signal</keyword>
<comment type="similarity">
    <text evidence="2 7">Belongs to the somatotropin/prolactin family.</text>
</comment>
<evidence type="ECO:0000256" key="7">
    <source>
        <dbReference type="RuleBase" id="RU003618"/>
    </source>
</evidence>
<evidence type="ECO:0000313" key="9">
    <source>
        <dbReference type="EMBL" id="KAG5279952.1"/>
    </source>
</evidence>
<comment type="caution">
    <text evidence="9">The sequence shown here is derived from an EMBL/GenBank/DDBJ whole genome shotgun (WGS) entry which is preliminary data.</text>
</comment>
<dbReference type="GO" id="GO:0005179">
    <property type="term" value="F:hormone activity"/>
    <property type="evidence" value="ECO:0007669"/>
    <property type="project" value="UniProtKB-KW"/>
</dbReference>
<feature type="compositionally biased region" description="Polar residues" evidence="8">
    <location>
        <begin position="32"/>
        <end position="47"/>
    </location>
</feature>
<evidence type="ECO:0000313" key="10">
    <source>
        <dbReference type="Proteomes" id="UP000823561"/>
    </source>
</evidence>
<feature type="region of interest" description="Disordered" evidence="8">
    <location>
        <begin position="30"/>
        <end position="53"/>
    </location>
</feature>
<dbReference type="PANTHER" id="PTHR11417:SF5">
    <property type="entry name" value="PROLACTIN"/>
    <property type="match status" value="1"/>
</dbReference>
<keyword evidence="3" id="KW-0964">Secreted</keyword>
<evidence type="ECO:0000256" key="2">
    <source>
        <dbReference type="ARBA" id="ARBA00008474"/>
    </source>
</evidence>
<dbReference type="InterPro" id="IPR009079">
    <property type="entry name" value="4_helix_cytokine-like_core"/>
</dbReference>
<dbReference type="InterPro" id="IPR018116">
    <property type="entry name" value="Somatotropin_CS"/>
</dbReference>
<evidence type="ECO:0008006" key="11">
    <source>
        <dbReference type="Google" id="ProtNLM"/>
    </source>
</evidence>
<comment type="subcellular location">
    <subcellularLocation>
        <location evidence="1 7">Secreted</location>
    </subcellularLocation>
</comment>
<dbReference type="GO" id="GO:0031667">
    <property type="term" value="P:response to nutrient levels"/>
    <property type="evidence" value="ECO:0007669"/>
    <property type="project" value="TreeGrafter"/>
</dbReference>
<keyword evidence="4 7" id="KW-0372">Hormone</keyword>
<dbReference type="Proteomes" id="UP000823561">
    <property type="component" value="Chromosome 6"/>
</dbReference>
<reference evidence="9" key="1">
    <citation type="submission" date="2020-10" db="EMBL/GenBank/DDBJ databases">
        <title>Chromosome-scale genome assembly of the Allis shad, Alosa alosa.</title>
        <authorList>
            <person name="Margot Z."/>
            <person name="Christophe K."/>
            <person name="Cabau C."/>
            <person name="Louis A."/>
            <person name="Berthelot C."/>
            <person name="Parey E."/>
            <person name="Roest Crollius H."/>
            <person name="Montfort J."/>
            <person name="Robinson-Rechavi M."/>
            <person name="Bucao C."/>
            <person name="Bouchez O."/>
            <person name="Gislard M."/>
            <person name="Lluch J."/>
            <person name="Milhes M."/>
            <person name="Lampietro C."/>
            <person name="Lopez Roques C."/>
            <person name="Donnadieu C."/>
            <person name="Braasch I."/>
            <person name="Desvignes T."/>
            <person name="Postlethwait J."/>
            <person name="Bobe J."/>
            <person name="Guiguen Y."/>
        </authorList>
    </citation>
    <scope>NUCLEOTIDE SEQUENCE</scope>
    <source>
        <strain evidence="9">M-15738</strain>
        <tissue evidence="9">Blood</tissue>
    </source>
</reference>
<dbReference type="AlphaFoldDB" id="A0AAV6H2V8"/>
<sequence length="268" mass="29859">MATLSTGLLHTQSRKDRVLYKVARAQGMIRGTRNSSITSQNDGQGTETRGKRISRRMPAYRSQGTKLHFAVVVLLCVTVSSEALGLGDLLERVSQVSDKLHSLSTSLTNDLNTHIPPMGKIIMRPSMCHTSSLQTPNDKEQALKVPESELLSLIRSLLVAWSDPLAMLLKEAPSLVHPDKSLIYSKTKELQDHSNTLGDGLDRLVHKMGPTSQLISSLPFTNDIGNDKNMRLSNFHFLLSCFRRDSHKIDSFLKVLRCRAAKLRPEMC</sequence>
<accession>A0AAV6H2V8</accession>
<keyword evidence="6" id="KW-1015">Disulfide bond</keyword>
<dbReference type="GO" id="GO:0046427">
    <property type="term" value="P:positive regulation of receptor signaling pathway via JAK-STAT"/>
    <property type="evidence" value="ECO:0007669"/>
    <property type="project" value="TreeGrafter"/>
</dbReference>